<gene>
    <name evidence="2" type="ORF">RirG_065710</name>
</gene>
<evidence type="ECO:0000313" key="3">
    <source>
        <dbReference type="Proteomes" id="UP000022910"/>
    </source>
</evidence>
<comment type="caution">
    <text evidence="2">The sequence shown here is derived from an EMBL/GenBank/DDBJ whole genome shotgun (WGS) entry which is preliminary data.</text>
</comment>
<dbReference type="OrthoDB" id="2447334at2759"/>
<feature type="compositionally biased region" description="Low complexity" evidence="1">
    <location>
        <begin position="102"/>
        <end position="126"/>
    </location>
</feature>
<proteinExistence type="predicted"/>
<keyword evidence="3" id="KW-1185">Reference proteome</keyword>
<feature type="region of interest" description="Disordered" evidence="1">
    <location>
        <begin position="369"/>
        <end position="389"/>
    </location>
</feature>
<evidence type="ECO:0000313" key="2">
    <source>
        <dbReference type="EMBL" id="EXX72820.1"/>
    </source>
</evidence>
<dbReference type="AlphaFoldDB" id="A0A015JZM8"/>
<dbReference type="Proteomes" id="UP000022910">
    <property type="component" value="Unassembled WGS sequence"/>
</dbReference>
<name>A0A015JZM8_RHIIW</name>
<feature type="region of interest" description="Disordered" evidence="1">
    <location>
        <begin position="102"/>
        <end position="130"/>
    </location>
</feature>
<accession>A0A015JZM8</accession>
<reference evidence="2 3" key="1">
    <citation type="submission" date="2014-02" db="EMBL/GenBank/DDBJ databases">
        <title>Single nucleus genome sequencing reveals high similarity among nuclei of an endomycorrhizal fungus.</title>
        <authorList>
            <person name="Lin K."/>
            <person name="Geurts R."/>
            <person name="Zhang Z."/>
            <person name="Limpens E."/>
            <person name="Saunders D.G."/>
            <person name="Mu D."/>
            <person name="Pang E."/>
            <person name="Cao H."/>
            <person name="Cha H."/>
            <person name="Lin T."/>
            <person name="Zhou Q."/>
            <person name="Shang Y."/>
            <person name="Li Y."/>
            <person name="Ivanov S."/>
            <person name="Sharma T."/>
            <person name="Velzen R.V."/>
            <person name="Ruijter N.D."/>
            <person name="Aanen D.K."/>
            <person name="Win J."/>
            <person name="Kamoun S."/>
            <person name="Bisseling T."/>
            <person name="Huang S."/>
        </authorList>
    </citation>
    <scope>NUCLEOTIDE SEQUENCE [LARGE SCALE GENOMIC DNA]</scope>
    <source>
        <strain evidence="3">DAOM197198w</strain>
    </source>
</reference>
<dbReference type="HOGENOM" id="CLU_576383_0_0_1"/>
<sequence length="571" mass="66450">MSTSELKYFGQDILIAYLKERKNKSYCGFLYLHHDDMITFSSSFSNWKKMDDYWSSKFLREAESLGLDLSEKVHVKSEHLEKWVKIYWEGIFKEHKMISSPISNTSSPASTSKVTSNTSSPASSTSKVHNLRKRQIIDYNENQMAKKNIRRQFIQTANDKVIQPIQSKAVQSTLYANDEEFIYNNENENEQEIDNLTNFDLIYHSLDPAKMWTLKSSGRIVEKVIYEYAQNLPYESYLHSFIINDVDKEAESLFQKEEWEEIFSFNLQKVPKIDKSLTDLMKNYSITDLSSFQKIIFEPFLPADTLYSNKEHFDLNYIHLAYSIIHTLWENEDFTLDSSRLEGWYQHNIWCPIIDPAFRNSKINLVRGEGMSTASSDRKNNKSCNADRKKIGRKGDGIFRLKGDRLEIGGIEAGRKWEGKNGRKYLRDSLKLSKMLRDMLVQLIKECNGDEQIIRKLQTVGMLHSANRFQLLTMDIPNGYICRIKRFDIQEVAGQINNPPLAFVIKDILRAKAIMTRTLELVQEKKSNLDDLDDFDDDGKEVIRSEQCTTHQAITLSETHKTPSRIFKQSL</sequence>
<dbReference type="EMBL" id="JEMT01015009">
    <property type="protein sequence ID" value="EXX72820.1"/>
    <property type="molecule type" value="Genomic_DNA"/>
</dbReference>
<feature type="compositionally biased region" description="Basic and acidic residues" evidence="1">
    <location>
        <begin position="376"/>
        <end position="389"/>
    </location>
</feature>
<protein>
    <submittedName>
        <fullName evidence="2">Uncharacterized protein</fullName>
    </submittedName>
</protein>
<organism evidence="2 3">
    <name type="scientific">Rhizophagus irregularis (strain DAOM 197198w)</name>
    <name type="common">Glomus intraradices</name>
    <dbReference type="NCBI Taxonomy" id="1432141"/>
    <lineage>
        <taxon>Eukaryota</taxon>
        <taxon>Fungi</taxon>
        <taxon>Fungi incertae sedis</taxon>
        <taxon>Mucoromycota</taxon>
        <taxon>Glomeromycotina</taxon>
        <taxon>Glomeromycetes</taxon>
        <taxon>Glomerales</taxon>
        <taxon>Glomeraceae</taxon>
        <taxon>Rhizophagus</taxon>
    </lineage>
</organism>
<evidence type="ECO:0000256" key="1">
    <source>
        <dbReference type="SAM" id="MobiDB-lite"/>
    </source>
</evidence>